<comment type="caution">
    <text evidence="1">The sequence shown here is derived from an EMBL/GenBank/DDBJ whole genome shotgun (WGS) entry which is preliminary data.</text>
</comment>
<keyword evidence="2" id="KW-1185">Reference proteome</keyword>
<dbReference type="AlphaFoldDB" id="A0A5C8J265"/>
<evidence type="ECO:0000313" key="2">
    <source>
        <dbReference type="Proteomes" id="UP000321926"/>
    </source>
</evidence>
<dbReference type="RefSeq" id="WP_147923605.1">
    <property type="nucleotide sequence ID" value="NZ_VRTY01000105.1"/>
</dbReference>
<gene>
    <name evidence="1" type="ORF">FVR03_20285</name>
</gene>
<evidence type="ECO:0000313" key="1">
    <source>
        <dbReference type="EMBL" id="TXK29861.1"/>
    </source>
</evidence>
<reference evidence="1 2" key="1">
    <citation type="submission" date="2019-08" db="EMBL/GenBank/DDBJ databases">
        <authorList>
            <person name="Shi S."/>
        </authorList>
    </citation>
    <scope>NUCLEOTIDE SEQUENCE [LARGE SCALE GENOMIC DNA]</scope>
    <source>
        <strain evidence="1 2">GY10130</strain>
    </source>
</reference>
<proteinExistence type="predicted"/>
<organism evidence="1 2">
    <name type="scientific">Pontibacter qinzhouensis</name>
    <dbReference type="NCBI Taxonomy" id="2603253"/>
    <lineage>
        <taxon>Bacteria</taxon>
        <taxon>Pseudomonadati</taxon>
        <taxon>Bacteroidota</taxon>
        <taxon>Cytophagia</taxon>
        <taxon>Cytophagales</taxon>
        <taxon>Hymenobacteraceae</taxon>
        <taxon>Pontibacter</taxon>
    </lineage>
</organism>
<accession>A0A5C8J265</accession>
<protein>
    <submittedName>
        <fullName evidence="1">Uncharacterized protein</fullName>
    </submittedName>
</protein>
<dbReference type="Proteomes" id="UP000321926">
    <property type="component" value="Unassembled WGS sequence"/>
</dbReference>
<name>A0A5C8J265_9BACT</name>
<sequence length="83" mass="9738">MKQTQIFQNEYARLETGCANSVFLQLTWLQHASGESFRQVMETVLRHARAQGLRLIMSHNFFFKSASFDSRTTFFLVVFIWVS</sequence>
<dbReference type="EMBL" id="VRTY01000105">
    <property type="protein sequence ID" value="TXK29861.1"/>
    <property type="molecule type" value="Genomic_DNA"/>
</dbReference>